<keyword evidence="5" id="KW-0812">Transmembrane</keyword>
<accession>A0A562T5E7</accession>
<keyword evidence="9" id="KW-1133">Transmembrane helix</keyword>
<dbReference type="OrthoDB" id="9798714at2"/>
<dbReference type="GO" id="GO:0006508">
    <property type="term" value="P:proteolysis"/>
    <property type="evidence" value="ECO:0007669"/>
    <property type="project" value="UniProtKB-KW"/>
</dbReference>
<evidence type="ECO:0000313" key="13">
    <source>
        <dbReference type="EMBL" id="TWI88593.1"/>
    </source>
</evidence>
<evidence type="ECO:0000256" key="5">
    <source>
        <dbReference type="ARBA" id="ARBA00022692"/>
    </source>
</evidence>
<reference evidence="13 14" key="1">
    <citation type="journal article" date="2013" name="Stand. Genomic Sci.">
        <title>Genomic Encyclopedia of Type Strains, Phase I: The one thousand microbial genomes (KMG-I) project.</title>
        <authorList>
            <person name="Kyrpides N.C."/>
            <person name="Woyke T."/>
            <person name="Eisen J.A."/>
            <person name="Garrity G."/>
            <person name="Lilburn T.G."/>
            <person name="Beck B.J."/>
            <person name="Whitman W.B."/>
            <person name="Hugenholtz P."/>
            <person name="Klenk H.P."/>
        </authorList>
    </citation>
    <scope>NUCLEOTIDE SEQUENCE [LARGE SCALE GENOMIC DNA]</scope>
    <source>
        <strain evidence="13 14">DSM 13484</strain>
    </source>
</reference>
<dbReference type="PANTHER" id="PTHR31120">
    <property type="entry name" value="METALLOPROTEASE TIKI"/>
    <property type="match status" value="1"/>
</dbReference>
<evidence type="ECO:0000256" key="12">
    <source>
        <dbReference type="ARBA" id="ARBA00023180"/>
    </source>
</evidence>
<keyword evidence="8" id="KW-0378">Hydrolase</keyword>
<dbReference type="EMBL" id="VLLG01000003">
    <property type="protein sequence ID" value="TWI88593.1"/>
    <property type="molecule type" value="Genomic_DNA"/>
</dbReference>
<evidence type="ECO:0000256" key="11">
    <source>
        <dbReference type="ARBA" id="ARBA00023136"/>
    </source>
</evidence>
<proteinExistence type="predicted"/>
<name>A0A562T5E7_CHIJA</name>
<organism evidence="13 14">
    <name type="scientific">Chitinophaga japonensis</name>
    <name type="common">Flexibacter japonensis</name>
    <dbReference type="NCBI Taxonomy" id="104662"/>
    <lineage>
        <taxon>Bacteria</taxon>
        <taxon>Pseudomonadati</taxon>
        <taxon>Bacteroidota</taxon>
        <taxon>Chitinophagia</taxon>
        <taxon>Chitinophagales</taxon>
        <taxon>Chitinophagaceae</taxon>
        <taxon>Chitinophaga</taxon>
    </lineage>
</organism>
<dbReference type="GO" id="GO:0046872">
    <property type="term" value="F:metal ion binding"/>
    <property type="evidence" value="ECO:0007669"/>
    <property type="project" value="UniProtKB-KW"/>
</dbReference>
<dbReference type="InterPro" id="IPR002816">
    <property type="entry name" value="TraB/PrgY/GumN_fam"/>
</dbReference>
<protein>
    <submittedName>
        <fullName evidence="13">Uncharacterized protein YbaP (TraB family)</fullName>
    </submittedName>
</protein>
<keyword evidence="10" id="KW-0482">Metalloprotease</keyword>
<comment type="cofactor">
    <cofactor evidence="2">
        <name>Co(2+)</name>
        <dbReference type="ChEBI" id="CHEBI:48828"/>
    </cofactor>
</comment>
<evidence type="ECO:0000313" key="14">
    <source>
        <dbReference type="Proteomes" id="UP000316778"/>
    </source>
</evidence>
<dbReference type="PANTHER" id="PTHR31120:SF6">
    <property type="entry name" value="METALLOPROTEASE TIKI HOMOLOG"/>
    <property type="match status" value="1"/>
</dbReference>
<keyword evidence="7" id="KW-0732">Signal</keyword>
<keyword evidence="11" id="KW-0472">Membrane</keyword>
<comment type="caution">
    <text evidence="13">The sequence shown here is derived from an EMBL/GenBank/DDBJ whole genome shotgun (WGS) entry which is preliminary data.</text>
</comment>
<keyword evidence="4" id="KW-0645">Protease</keyword>
<keyword evidence="6" id="KW-0479">Metal-binding</keyword>
<dbReference type="Pfam" id="PF01963">
    <property type="entry name" value="TraB_PrgY_gumN"/>
    <property type="match status" value="1"/>
</dbReference>
<comment type="cofactor">
    <cofactor evidence="1">
        <name>Mn(2+)</name>
        <dbReference type="ChEBI" id="CHEBI:29035"/>
    </cofactor>
</comment>
<dbReference type="InterPro" id="IPR040230">
    <property type="entry name" value="TIKI1/2-like"/>
</dbReference>
<dbReference type="AlphaFoldDB" id="A0A562T5E7"/>
<gene>
    <name evidence="13" type="ORF">LX66_2679</name>
</gene>
<evidence type="ECO:0000256" key="2">
    <source>
        <dbReference type="ARBA" id="ARBA00001941"/>
    </source>
</evidence>
<evidence type="ECO:0000256" key="10">
    <source>
        <dbReference type="ARBA" id="ARBA00023049"/>
    </source>
</evidence>
<evidence type="ECO:0000256" key="8">
    <source>
        <dbReference type="ARBA" id="ARBA00022801"/>
    </source>
</evidence>
<dbReference type="GO" id="GO:0016020">
    <property type="term" value="C:membrane"/>
    <property type="evidence" value="ECO:0007669"/>
    <property type="project" value="UniProtKB-SubCell"/>
</dbReference>
<keyword evidence="14" id="KW-1185">Reference proteome</keyword>
<evidence type="ECO:0000256" key="9">
    <source>
        <dbReference type="ARBA" id="ARBA00022989"/>
    </source>
</evidence>
<dbReference type="RefSeq" id="WP_158642627.1">
    <property type="nucleotide sequence ID" value="NZ_BAAAFY010000001.1"/>
</dbReference>
<dbReference type="CDD" id="cd14789">
    <property type="entry name" value="Tiki"/>
    <property type="match status" value="1"/>
</dbReference>
<sequence>MFNSYTMYRHRHAGRSSRFTILLLLALLLQTVVVQAQYDNRPHYQLLWRIEGPGLSAPSYLFGTMHLTDRRVFEFSDSVLAALQTASSFAMEVNMDSMMAYMLSPGGPILDTSNYMIRLLDPDEYRYVDSLVMEKAGVPIAQLRLKHFWFVEKLLIDEEEALGKDTASGREPESMFLDGWLHQKATRLDKPVHSLEKITNQLPVVSDDVSEAEKDAFLWSLGYRQAGQGNAQDRADRLTARAAYLDNLVELYYEGDLQKIQETVNEYKEHSEVLNLESRNQEMAVNLSGLIRKGSVFAAVGVAHLPGAAGIISLLREKGYRITPVEATFTGMAQRDLSRLDSLKGYSLSRVVDGYSVTLPGVPIAYPIPNVNRKMYIGGNDGEAGFAFSIDVPMLAADKRTLVNSLINNMARQGNAVLKTSYPITYRNIPGTEAVLQQRGMPYYIRLFIRNNRAFVFMHSSQEADSSARKDFFHSVRFYDIVRPVAVYDTLLRPQLGFSVLLPAGANHAVTNGNEEGARPEEAYAALDDVNHISYVLRVEKMQSGYYNINDHTLLQDLRKLLLAGDSTLRLIDSAVVTVAGLPLHTFAYQHANGYVSRLQFIPRGNLAYCLLCVYDSTLTDSRYWQRFQSSFRVLPLQAQAPVVPFVPEDSSFSITGPGKFSGRPVSYGFSSPVERWYYTAMDSISYSMYTIEVERYSPYHHINPDSLLKTFLTPEDATFIVMGHRRYISGGRPAYEAEMKGRHTGLHMFRKAVVAGHTIYRLTAIQPEELAANGHAQQFFAAFRPGSRQQADTLQLQRKKLSMLLRDLQSSDSAAFAQASAYLRHLEPDSSDVAPVISTLARPFPADTGESRARVRLLLALENVANDSVVAAAERLFRDTEIPRQQKDILRFLNGLATDSAVRTFLRLAPALPESAAGWSIFSYTFKEDSLYQRYLPAMIATAGRSRSFLRSFTAYTNDDSLWMAPRFEQYGLERLVPGVVQLFEQQLAQWKNRAQDEDSSWYREHEVLMTGQVLALPGMPAAVAKSFRVLLADSSMSLRALAARGLINRDMPVHDSILNSILANNDIAYTFIQAVKKNKKLPAIRHLLSQELLGRAYVAYYLSDDYYPTAIEQVTRVKVPEGKGPAASLILYRYQSGEDEDWHYLLNGPHPPDAASFNLDPELVHPVDDASVVTDKEQLSAMATRAYHDYLEQQRESH</sequence>
<evidence type="ECO:0000256" key="4">
    <source>
        <dbReference type="ARBA" id="ARBA00022670"/>
    </source>
</evidence>
<evidence type="ECO:0000256" key="1">
    <source>
        <dbReference type="ARBA" id="ARBA00001936"/>
    </source>
</evidence>
<dbReference type="Proteomes" id="UP000316778">
    <property type="component" value="Unassembled WGS sequence"/>
</dbReference>
<dbReference type="GO" id="GO:0004222">
    <property type="term" value="F:metalloendopeptidase activity"/>
    <property type="evidence" value="ECO:0007669"/>
    <property type="project" value="TreeGrafter"/>
</dbReference>
<comment type="subcellular location">
    <subcellularLocation>
        <location evidence="3">Membrane</location>
        <topology evidence="3">Single-pass type I membrane protein</topology>
    </subcellularLocation>
</comment>
<evidence type="ECO:0000256" key="7">
    <source>
        <dbReference type="ARBA" id="ARBA00022729"/>
    </source>
</evidence>
<dbReference type="GO" id="GO:0030178">
    <property type="term" value="P:negative regulation of Wnt signaling pathway"/>
    <property type="evidence" value="ECO:0007669"/>
    <property type="project" value="InterPro"/>
</dbReference>
<evidence type="ECO:0000256" key="6">
    <source>
        <dbReference type="ARBA" id="ARBA00022723"/>
    </source>
</evidence>
<evidence type="ECO:0000256" key="3">
    <source>
        <dbReference type="ARBA" id="ARBA00004479"/>
    </source>
</evidence>
<keyword evidence="12" id="KW-0325">Glycoprotein</keyword>